<dbReference type="GO" id="GO:0016020">
    <property type="term" value="C:membrane"/>
    <property type="evidence" value="ECO:0007669"/>
    <property type="project" value="UniProtKB-SubCell"/>
</dbReference>
<keyword evidence="6" id="KW-0067">ATP-binding</keyword>
<comment type="subcellular location">
    <subcellularLocation>
        <location evidence="1">Membrane</location>
        <topology evidence="1">Multi-pass membrane protein</topology>
    </subcellularLocation>
</comment>
<dbReference type="Proteomes" id="UP000193642">
    <property type="component" value="Unassembled WGS sequence"/>
</dbReference>
<evidence type="ECO:0000256" key="7">
    <source>
        <dbReference type="ARBA" id="ARBA00022989"/>
    </source>
</evidence>
<sequence>MVGLAVIAVVQSLLIVFTTIAFARACIHAGRNLHNSALDSVLRVPMLFFETNPSGRIISRFSKDFSQTDRMLPHLFQDTTEMILNILGILSR</sequence>
<accession>A0A1Y2AMU2</accession>
<reference evidence="10 11" key="1">
    <citation type="submission" date="2016-07" db="EMBL/GenBank/DDBJ databases">
        <title>Pervasive Adenine N6-methylation of Active Genes in Fungi.</title>
        <authorList>
            <consortium name="DOE Joint Genome Institute"/>
            <person name="Mondo S.J."/>
            <person name="Dannebaum R.O."/>
            <person name="Kuo R.C."/>
            <person name="Labutti K."/>
            <person name="Haridas S."/>
            <person name="Kuo A."/>
            <person name="Salamov A."/>
            <person name="Ahrendt S.R."/>
            <person name="Lipzen A."/>
            <person name="Sullivan W."/>
            <person name="Andreopoulos W.B."/>
            <person name="Clum A."/>
            <person name="Lindquist E."/>
            <person name="Daum C."/>
            <person name="Ramamoorthy G.K."/>
            <person name="Gryganskyi A."/>
            <person name="Culley D."/>
            <person name="Magnuson J.K."/>
            <person name="James T.Y."/>
            <person name="O'Malley M.A."/>
            <person name="Stajich J.E."/>
            <person name="Spatafora J.W."/>
            <person name="Visel A."/>
            <person name="Grigoriev I.V."/>
        </authorList>
    </citation>
    <scope>NUCLEOTIDE SEQUENCE [LARGE SCALE GENOMIC DNA]</scope>
    <source>
        <strain evidence="10 11">JEL800</strain>
    </source>
</reference>
<keyword evidence="11" id="KW-1185">Reference proteome</keyword>
<comment type="similarity">
    <text evidence="2">Belongs to the ABC transporter superfamily. ABCC family. Conjugate transporter (TC 3.A.1.208) subfamily.</text>
</comment>
<evidence type="ECO:0000259" key="9">
    <source>
        <dbReference type="PROSITE" id="PS50929"/>
    </source>
</evidence>
<evidence type="ECO:0000256" key="2">
    <source>
        <dbReference type="ARBA" id="ARBA00009726"/>
    </source>
</evidence>
<comment type="caution">
    <text evidence="10">The sequence shown here is derived from an EMBL/GenBank/DDBJ whole genome shotgun (WGS) entry which is preliminary data.</text>
</comment>
<name>A0A1Y2AMU2_9FUNG</name>
<evidence type="ECO:0000256" key="5">
    <source>
        <dbReference type="ARBA" id="ARBA00022741"/>
    </source>
</evidence>
<dbReference type="PROSITE" id="PS50929">
    <property type="entry name" value="ABC_TM1F"/>
    <property type="match status" value="1"/>
</dbReference>
<evidence type="ECO:0000256" key="3">
    <source>
        <dbReference type="ARBA" id="ARBA00022448"/>
    </source>
</evidence>
<dbReference type="GO" id="GO:0140359">
    <property type="term" value="F:ABC-type transporter activity"/>
    <property type="evidence" value="ECO:0007669"/>
    <property type="project" value="InterPro"/>
</dbReference>
<dbReference type="PANTHER" id="PTHR24223:SF456">
    <property type="entry name" value="MULTIDRUG RESISTANCE-ASSOCIATED PROTEIN LETHAL(2)03659"/>
    <property type="match status" value="1"/>
</dbReference>
<dbReference type="OrthoDB" id="6500128at2759"/>
<keyword evidence="4" id="KW-0812">Transmembrane</keyword>
<dbReference type="Gene3D" id="1.20.1560.10">
    <property type="entry name" value="ABC transporter type 1, transmembrane domain"/>
    <property type="match status" value="1"/>
</dbReference>
<keyword evidence="7" id="KW-1133">Transmembrane helix</keyword>
<organism evidence="10 11">
    <name type="scientific">Rhizoclosmatium globosum</name>
    <dbReference type="NCBI Taxonomy" id="329046"/>
    <lineage>
        <taxon>Eukaryota</taxon>
        <taxon>Fungi</taxon>
        <taxon>Fungi incertae sedis</taxon>
        <taxon>Chytridiomycota</taxon>
        <taxon>Chytridiomycota incertae sedis</taxon>
        <taxon>Chytridiomycetes</taxon>
        <taxon>Chytridiales</taxon>
        <taxon>Chytriomycetaceae</taxon>
        <taxon>Rhizoclosmatium</taxon>
    </lineage>
</organism>
<evidence type="ECO:0000256" key="1">
    <source>
        <dbReference type="ARBA" id="ARBA00004141"/>
    </source>
</evidence>
<dbReference type="SUPFAM" id="SSF90123">
    <property type="entry name" value="ABC transporter transmembrane region"/>
    <property type="match status" value="1"/>
</dbReference>
<dbReference type="Pfam" id="PF00664">
    <property type="entry name" value="ABC_membrane"/>
    <property type="match status" value="1"/>
</dbReference>
<evidence type="ECO:0000313" key="10">
    <source>
        <dbReference type="EMBL" id="ORY23879.1"/>
    </source>
</evidence>
<dbReference type="STRING" id="329046.A0A1Y2AMU2"/>
<dbReference type="EMBL" id="MCGO01000154">
    <property type="protein sequence ID" value="ORY23879.1"/>
    <property type="molecule type" value="Genomic_DNA"/>
</dbReference>
<evidence type="ECO:0000256" key="6">
    <source>
        <dbReference type="ARBA" id="ARBA00022840"/>
    </source>
</evidence>
<evidence type="ECO:0000256" key="4">
    <source>
        <dbReference type="ARBA" id="ARBA00022692"/>
    </source>
</evidence>
<dbReference type="InterPro" id="IPR011527">
    <property type="entry name" value="ABC1_TM_dom"/>
</dbReference>
<dbReference type="InterPro" id="IPR050173">
    <property type="entry name" value="ABC_transporter_C-like"/>
</dbReference>
<evidence type="ECO:0000313" key="11">
    <source>
        <dbReference type="Proteomes" id="UP000193642"/>
    </source>
</evidence>
<dbReference type="GO" id="GO:0005524">
    <property type="term" value="F:ATP binding"/>
    <property type="evidence" value="ECO:0007669"/>
    <property type="project" value="UniProtKB-KW"/>
</dbReference>
<keyword evidence="3" id="KW-0813">Transport</keyword>
<protein>
    <recommendedName>
        <fullName evidence="9">ABC transmembrane type-1 domain-containing protein</fullName>
    </recommendedName>
</protein>
<keyword evidence="5" id="KW-0547">Nucleotide-binding</keyword>
<evidence type="ECO:0000256" key="8">
    <source>
        <dbReference type="ARBA" id="ARBA00023136"/>
    </source>
</evidence>
<gene>
    <name evidence="10" type="ORF">BCR33DRAFT_119790</name>
</gene>
<keyword evidence="8" id="KW-0472">Membrane</keyword>
<proteinExistence type="inferred from homology"/>
<dbReference type="PANTHER" id="PTHR24223">
    <property type="entry name" value="ATP-BINDING CASSETTE SUB-FAMILY C"/>
    <property type="match status" value="1"/>
</dbReference>
<dbReference type="AlphaFoldDB" id="A0A1Y2AMU2"/>
<dbReference type="InterPro" id="IPR036640">
    <property type="entry name" value="ABC1_TM_sf"/>
</dbReference>
<feature type="domain" description="ABC transmembrane type-1" evidence="9">
    <location>
        <begin position="1"/>
        <end position="92"/>
    </location>
</feature>